<dbReference type="PANTHER" id="PTHR30086:SF20">
    <property type="entry name" value="ARGININE EXPORTER PROTEIN ARGO-RELATED"/>
    <property type="match status" value="1"/>
</dbReference>
<evidence type="ECO:0000256" key="3">
    <source>
        <dbReference type="ARBA" id="ARBA00022692"/>
    </source>
</evidence>
<comment type="subcellular location">
    <subcellularLocation>
        <location evidence="1">Cell membrane</location>
        <topology evidence="1">Multi-pass membrane protein</topology>
    </subcellularLocation>
</comment>
<feature type="transmembrane region" description="Helical" evidence="6">
    <location>
        <begin position="107"/>
        <end position="133"/>
    </location>
</feature>
<gene>
    <name evidence="7" type="ORF">SDC9_162944</name>
</gene>
<reference evidence="7" key="1">
    <citation type="submission" date="2019-08" db="EMBL/GenBank/DDBJ databases">
        <authorList>
            <person name="Kucharzyk K."/>
            <person name="Murdoch R.W."/>
            <person name="Higgins S."/>
            <person name="Loffler F."/>
        </authorList>
    </citation>
    <scope>NUCLEOTIDE SEQUENCE</scope>
</reference>
<dbReference type="GO" id="GO:0005886">
    <property type="term" value="C:plasma membrane"/>
    <property type="evidence" value="ECO:0007669"/>
    <property type="project" value="UniProtKB-SubCell"/>
</dbReference>
<dbReference type="AlphaFoldDB" id="A0A645FNT9"/>
<evidence type="ECO:0000256" key="1">
    <source>
        <dbReference type="ARBA" id="ARBA00004651"/>
    </source>
</evidence>
<comment type="caution">
    <text evidence="7">The sequence shown here is derived from an EMBL/GenBank/DDBJ whole genome shotgun (WGS) entry which is preliminary data.</text>
</comment>
<evidence type="ECO:0000256" key="4">
    <source>
        <dbReference type="ARBA" id="ARBA00022989"/>
    </source>
</evidence>
<organism evidence="7">
    <name type="scientific">bioreactor metagenome</name>
    <dbReference type="NCBI Taxonomy" id="1076179"/>
    <lineage>
        <taxon>unclassified sequences</taxon>
        <taxon>metagenomes</taxon>
        <taxon>ecological metagenomes</taxon>
    </lineage>
</organism>
<protein>
    <recommendedName>
        <fullName evidence="8">Lysine transporter LysE</fullName>
    </recommendedName>
</protein>
<keyword evidence="3 6" id="KW-0812">Transmembrane</keyword>
<evidence type="ECO:0000256" key="5">
    <source>
        <dbReference type="ARBA" id="ARBA00023136"/>
    </source>
</evidence>
<dbReference type="InterPro" id="IPR001123">
    <property type="entry name" value="LeuE-type"/>
</dbReference>
<feature type="transmembrane region" description="Helical" evidence="6">
    <location>
        <begin position="181"/>
        <end position="198"/>
    </location>
</feature>
<dbReference type="GO" id="GO:0015171">
    <property type="term" value="F:amino acid transmembrane transporter activity"/>
    <property type="evidence" value="ECO:0007669"/>
    <property type="project" value="TreeGrafter"/>
</dbReference>
<name>A0A645FNT9_9ZZZZ</name>
<proteinExistence type="predicted"/>
<evidence type="ECO:0000313" key="7">
    <source>
        <dbReference type="EMBL" id="MPN15610.1"/>
    </source>
</evidence>
<feature type="transmembrane region" description="Helical" evidence="6">
    <location>
        <begin position="7"/>
        <end position="24"/>
    </location>
</feature>
<sequence>MLYKGFKFGMLLQLAVGPMCLMVFKTSGTYGFWMGFSLVLAIVTVDAIYITLAGLGISAFLGKESVKNGVRRFGFAVLLLLGVSTIAGAFGYTLLPGISLFSGVTTGSIFVQGLLLTASNPMTIIFWGGVFSSQVAEHNLTRKELVLFGTGCVAASLAFHTTVCAAAGFVTDFLPKDAMDALNAAVGAALIYFAFRMLKK</sequence>
<keyword evidence="5 6" id="KW-0472">Membrane</keyword>
<dbReference type="EMBL" id="VSSQ01062427">
    <property type="protein sequence ID" value="MPN15610.1"/>
    <property type="molecule type" value="Genomic_DNA"/>
</dbReference>
<feature type="transmembrane region" description="Helical" evidence="6">
    <location>
        <begin position="30"/>
        <end position="61"/>
    </location>
</feature>
<dbReference type="Pfam" id="PF01810">
    <property type="entry name" value="LysE"/>
    <property type="match status" value="1"/>
</dbReference>
<keyword evidence="2" id="KW-1003">Cell membrane</keyword>
<evidence type="ECO:0000256" key="6">
    <source>
        <dbReference type="SAM" id="Phobius"/>
    </source>
</evidence>
<evidence type="ECO:0000256" key="2">
    <source>
        <dbReference type="ARBA" id="ARBA00022475"/>
    </source>
</evidence>
<keyword evidence="4 6" id="KW-1133">Transmembrane helix</keyword>
<feature type="transmembrane region" description="Helical" evidence="6">
    <location>
        <begin position="73"/>
        <end position="95"/>
    </location>
</feature>
<accession>A0A645FNT9</accession>
<feature type="transmembrane region" description="Helical" evidence="6">
    <location>
        <begin position="145"/>
        <end position="169"/>
    </location>
</feature>
<evidence type="ECO:0008006" key="8">
    <source>
        <dbReference type="Google" id="ProtNLM"/>
    </source>
</evidence>
<dbReference type="PANTHER" id="PTHR30086">
    <property type="entry name" value="ARGININE EXPORTER PROTEIN ARGO"/>
    <property type="match status" value="1"/>
</dbReference>